<gene>
    <name evidence="2" type="ORF">TTHERM_00059090</name>
</gene>
<dbReference type="HOGENOM" id="CLU_373215_0_0_1"/>
<feature type="region of interest" description="Disordered" evidence="1">
    <location>
        <begin position="697"/>
        <end position="745"/>
    </location>
</feature>
<evidence type="ECO:0000313" key="3">
    <source>
        <dbReference type="Proteomes" id="UP000009168"/>
    </source>
</evidence>
<accession>I7MHC0</accession>
<dbReference type="InParanoid" id="I7MHC0"/>
<dbReference type="OrthoDB" id="300017at2759"/>
<reference evidence="3" key="1">
    <citation type="journal article" date="2006" name="PLoS Biol.">
        <title>Macronuclear genome sequence of the ciliate Tetrahymena thermophila, a model eukaryote.</title>
        <authorList>
            <person name="Eisen J.A."/>
            <person name="Coyne R.S."/>
            <person name="Wu M."/>
            <person name="Wu D."/>
            <person name="Thiagarajan M."/>
            <person name="Wortman J.R."/>
            <person name="Badger J.H."/>
            <person name="Ren Q."/>
            <person name="Amedeo P."/>
            <person name="Jones K.M."/>
            <person name="Tallon L.J."/>
            <person name="Delcher A.L."/>
            <person name="Salzberg S.L."/>
            <person name="Silva J.C."/>
            <person name="Haas B.J."/>
            <person name="Majoros W.H."/>
            <person name="Farzad M."/>
            <person name="Carlton J.M."/>
            <person name="Smith R.K. Jr."/>
            <person name="Garg J."/>
            <person name="Pearlman R.E."/>
            <person name="Karrer K.M."/>
            <person name="Sun L."/>
            <person name="Manning G."/>
            <person name="Elde N.C."/>
            <person name="Turkewitz A.P."/>
            <person name="Asai D.J."/>
            <person name="Wilkes D.E."/>
            <person name="Wang Y."/>
            <person name="Cai H."/>
            <person name="Collins K."/>
            <person name="Stewart B.A."/>
            <person name="Lee S.R."/>
            <person name="Wilamowska K."/>
            <person name="Weinberg Z."/>
            <person name="Ruzzo W.L."/>
            <person name="Wloga D."/>
            <person name="Gaertig J."/>
            <person name="Frankel J."/>
            <person name="Tsao C.-C."/>
            <person name="Gorovsky M.A."/>
            <person name="Keeling P.J."/>
            <person name="Waller R.F."/>
            <person name="Patron N.J."/>
            <person name="Cherry J.M."/>
            <person name="Stover N.A."/>
            <person name="Krieger C.J."/>
            <person name="del Toro C."/>
            <person name="Ryder H.F."/>
            <person name="Williamson S.C."/>
            <person name="Barbeau R.A."/>
            <person name="Hamilton E.P."/>
            <person name="Orias E."/>
        </authorList>
    </citation>
    <scope>NUCLEOTIDE SEQUENCE [LARGE SCALE GENOMIC DNA]</scope>
    <source>
        <strain evidence="3">SB210</strain>
    </source>
</reference>
<protein>
    <submittedName>
        <fullName evidence="2">Uncharacterized protein</fullName>
    </submittedName>
</protein>
<feature type="compositionally biased region" description="Basic and acidic residues" evidence="1">
    <location>
        <begin position="735"/>
        <end position="745"/>
    </location>
</feature>
<dbReference type="AlphaFoldDB" id="I7MHC0"/>
<sequence length="745" mass="88202">MFSRICGRVLKNSSLFKQGTNSEKTTTLNFQLKSWFARKASPKFGQNAKKSDEQDQTKGQNNEKPNRILTRKEQINLLTEISTRDKELTKDEIKSLMQQDQRDRDMSVNIINEASFSEYDKHLDKMIEKRIEEGKSANDIVKEILGLQKTQKTIGFSQEYQDQINQAKEESKNYNIFQSDKGFQKQASSYEQFYDILQENQDKVEKLSLTELPFKEQFKLNRKLTESEKFEIHSKAAAVGNYVSNPFADRKNIPKEMLEFRVFEQGNPDRLTYTQKRDLLAEVQESAIDRYEEQKLEKIKKKTILAQKLHAAEIDQKEDKRFRDLVEVDSKNTELQVEAPTDKEKRQLKRDFADPRRNSFLVQEKKLENSLQKLGINKYDPEDAEDYEVMADISKEDLFIQKKLSEENAEFKKKVERRKRIQEVRKFEQKLNEVQFKDVDYTDPSQNFKGQNVPQHSIYTDIPDLQKLKELAQKYNEMQVQDSRWDIHKKRSMKQLSQYIRGQLTGNKGNLESVTLFKPIQVDKISCNEAMTVIYVFWQLLQEENSFDQAVRQLSLEQQALYKYKSMVNRIHTEKQLEYKQKMEEKINVRLNKFAKYFSGMICRDLGFKYGPEVRFAISTKEEKQAELKKEISDVIPEIMKKKLFEKFEKGEIDSKVHKGKLALDIDQAVIDLESKLEERMQSDQTLIAQVKARQKLQKDEQQKKLTKEQRKQIRNKNNKDEFGKKKKKKRENKQKKFWDSLDAY</sequence>
<evidence type="ECO:0000256" key="1">
    <source>
        <dbReference type="SAM" id="MobiDB-lite"/>
    </source>
</evidence>
<dbReference type="eggNOG" id="ENOG502SSRJ">
    <property type="taxonomic scope" value="Eukaryota"/>
</dbReference>
<dbReference type="RefSeq" id="XP_001007641.1">
    <property type="nucleotide sequence ID" value="XM_001007641.1"/>
</dbReference>
<dbReference type="EMBL" id="GG662853">
    <property type="protein sequence ID" value="EAR87396.1"/>
    <property type="molecule type" value="Genomic_DNA"/>
</dbReference>
<feature type="compositionally biased region" description="Basic residues" evidence="1">
    <location>
        <begin position="725"/>
        <end position="734"/>
    </location>
</feature>
<dbReference type="Proteomes" id="UP000009168">
    <property type="component" value="Unassembled WGS sequence"/>
</dbReference>
<evidence type="ECO:0000313" key="2">
    <source>
        <dbReference type="EMBL" id="EAR87396.1"/>
    </source>
</evidence>
<proteinExistence type="predicted"/>
<keyword evidence="3" id="KW-1185">Reference proteome</keyword>
<organism evidence="2 3">
    <name type="scientific">Tetrahymena thermophila (strain SB210)</name>
    <dbReference type="NCBI Taxonomy" id="312017"/>
    <lineage>
        <taxon>Eukaryota</taxon>
        <taxon>Sar</taxon>
        <taxon>Alveolata</taxon>
        <taxon>Ciliophora</taxon>
        <taxon>Intramacronucleata</taxon>
        <taxon>Oligohymenophorea</taxon>
        <taxon>Hymenostomatida</taxon>
        <taxon>Tetrahymenina</taxon>
        <taxon>Tetrahymenidae</taxon>
        <taxon>Tetrahymena</taxon>
    </lineage>
</organism>
<dbReference type="KEGG" id="tet:TTHERM_00059090"/>
<name>I7MHC0_TETTS</name>
<feature type="compositionally biased region" description="Basic and acidic residues" evidence="1">
    <location>
        <begin position="697"/>
        <end position="724"/>
    </location>
</feature>
<feature type="region of interest" description="Disordered" evidence="1">
    <location>
        <begin position="43"/>
        <end position="69"/>
    </location>
</feature>
<dbReference type="GeneID" id="7829526"/>